<accession>A0AAV4WQB5</accession>
<dbReference type="Proteomes" id="UP001054945">
    <property type="component" value="Unassembled WGS sequence"/>
</dbReference>
<keyword evidence="2" id="KW-1185">Reference proteome</keyword>
<name>A0AAV4WQB5_CAEEX</name>
<proteinExistence type="predicted"/>
<evidence type="ECO:0000313" key="2">
    <source>
        <dbReference type="Proteomes" id="UP001054945"/>
    </source>
</evidence>
<sequence length="79" mass="9135">MVNQSSLEIWELRFSSKGGLGSKIIVKGLLNLDLAPNIILRPTLEPKFLALERVVRRRLSKEPRKFMSLSFKVPEHIYE</sequence>
<comment type="caution">
    <text evidence="1">The sequence shown here is derived from an EMBL/GenBank/DDBJ whole genome shotgun (WGS) entry which is preliminary data.</text>
</comment>
<dbReference type="EMBL" id="BPLR01016546">
    <property type="protein sequence ID" value="GIY84701.1"/>
    <property type="molecule type" value="Genomic_DNA"/>
</dbReference>
<reference evidence="1 2" key="1">
    <citation type="submission" date="2021-06" db="EMBL/GenBank/DDBJ databases">
        <title>Caerostris extrusa draft genome.</title>
        <authorList>
            <person name="Kono N."/>
            <person name="Arakawa K."/>
        </authorList>
    </citation>
    <scope>NUCLEOTIDE SEQUENCE [LARGE SCALE GENOMIC DNA]</scope>
</reference>
<dbReference type="AlphaFoldDB" id="A0AAV4WQB5"/>
<organism evidence="1 2">
    <name type="scientific">Caerostris extrusa</name>
    <name type="common">Bark spider</name>
    <name type="synonym">Caerostris bankana</name>
    <dbReference type="NCBI Taxonomy" id="172846"/>
    <lineage>
        <taxon>Eukaryota</taxon>
        <taxon>Metazoa</taxon>
        <taxon>Ecdysozoa</taxon>
        <taxon>Arthropoda</taxon>
        <taxon>Chelicerata</taxon>
        <taxon>Arachnida</taxon>
        <taxon>Araneae</taxon>
        <taxon>Araneomorphae</taxon>
        <taxon>Entelegynae</taxon>
        <taxon>Araneoidea</taxon>
        <taxon>Araneidae</taxon>
        <taxon>Caerostris</taxon>
    </lineage>
</organism>
<gene>
    <name evidence="1" type="ORF">CEXT_729541</name>
</gene>
<evidence type="ECO:0000313" key="1">
    <source>
        <dbReference type="EMBL" id="GIY84701.1"/>
    </source>
</evidence>
<protein>
    <submittedName>
        <fullName evidence="1">Uncharacterized protein</fullName>
    </submittedName>
</protein>